<dbReference type="AlphaFoldDB" id="A0A135L5P0"/>
<gene>
    <name evidence="1" type="ORF">U473_09235</name>
</gene>
<dbReference type="STRING" id="1413211.U473_09235"/>
<comment type="caution">
    <text evidence="1">The sequence shown here is derived from an EMBL/GenBank/DDBJ whole genome shotgun (WGS) entry which is preliminary data.</text>
</comment>
<reference evidence="1 2" key="1">
    <citation type="submission" date="2016-02" db="EMBL/GenBank/DDBJ databases">
        <title>Draft Genome for Tepidibacillus decaturensis nov. sp. Strain Z9, an Anaerobic, Moderately Thermophilic and Heterotrophic Bacterium from Deep Subsurface of the Illinois Basin, USA.</title>
        <authorList>
            <person name="Dong Y."/>
            <person name="Chang J.Y."/>
            <person name="Sanford R."/>
            <person name="Fouke B.W."/>
        </authorList>
    </citation>
    <scope>NUCLEOTIDE SEQUENCE [LARGE SCALE GENOMIC DNA]</scope>
    <source>
        <strain evidence="1 2">Z9</strain>
    </source>
</reference>
<dbReference type="OrthoDB" id="1683552at2"/>
<dbReference type="Proteomes" id="UP000070352">
    <property type="component" value="Unassembled WGS sequence"/>
</dbReference>
<keyword evidence="2" id="KW-1185">Reference proteome</keyword>
<dbReference type="EMBL" id="LSKU01000001">
    <property type="protein sequence ID" value="KXG44163.1"/>
    <property type="molecule type" value="Genomic_DNA"/>
</dbReference>
<evidence type="ECO:0000313" key="1">
    <source>
        <dbReference type="EMBL" id="KXG44163.1"/>
    </source>
</evidence>
<evidence type="ECO:0000313" key="2">
    <source>
        <dbReference type="Proteomes" id="UP000070352"/>
    </source>
</evidence>
<sequence>MSYICPVCNGLMSLEATCPHCHHQLDDFGRIDQLWGPYSPYREINELRLINGYPDDEQNHQCIHITSCPACGQDQIIRIDEIFQG</sequence>
<accession>A0A135L5P0</accession>
<name>A0A135L5P0_9BACI</name>
<organism evidence="1 2">
    <name type="scientific">Tepidibacillus decaturensis</name>
    <dbReference type="NCBI Taxonomy" id="1413211"/>
    <lineage>
        <taxon>Bacteria</taxon>
        <taxon>Bacillati</taxon>
        <taxon>Bacillota</taxon>
        <taxon>Bacilli</taxon>
        <taxon>Bacillales</taxon>
        <taxon>Bacillaceae</taxon>
        <taxon>Tepidibacillus</taxon>
    </lineage>
</organism>
<protein>
    <submittedName>
        <fullName evidence="1">Uncharacterized protein</fullName>
    </submittedName>
</protein>
<dbReference type="RefSeq" id="WP_068725543.1">
    <property type="nucleotide sequence ID" value="NZ_LSKU01000001.1"/>
</dbReference>
<proteinExistence type="predicted"/>